<feature type="site" description="Interacts with tRNA; defines subfamily-specific binding signature" evidence="9">
    <location>
        <position position="307"/>
    </location>
</feature>
<name>A0ABQ5ZW36_9GAMM</name>
<keyword evidence="6 9" id="KW-0521">NADP</keyword>
<keyword evidence="13" id="KW-1185">Reference proteome</keyword>
<dbReference type="EC" id="1.3.1.-" evidence="9"/>
<keyword evidence="7 9" id="KW-0694">RNA-binding</keyword>
<feature type="site" description="Interacts with tRNA; defines subfamily-specific binding signature" evidence="9">
    <location>
        <position position="41"/>
    </location>
</feature>
<dbReference type="InterPro" id="IPR032886">
    <property type="entry name" value="DusC"/>
</dbReference>
<comment type="similarity">
    <text evidence="10">Belongs to the dus family.</text>
</comment>
<evidence type="ECO:0000256" key="2">
    <source>
        <dbReference type="ARBA" id="ARBA00022555"/>
    </source>
</evidence>
<dbReference type="Gene3D" id="3.20.20.70">
    <property type="entry name" value="Aldolase class I"/>
    <property type="match status" value="1"/>
</dbReference>
<evidence type="ECO:0000313" key="13">
    <source>
        <dbReference type="Proteomes" id="UP001156682"/>
    </source>
</evidence>
<comment type="caution">
    <text evidence="12">The sequence shown here is derived from an EMBL/GenBank/DDBJ whole genome shotgun (WGS) entry which is preliminary data.</text>
</comment>
<dbReference type="PIRSF" id="PIRSF006621">
    <property type="entry name" value="Dus"/>
    <property type="match status" value="1"/>
</dbReference>
<dbReference type="InterPro" id="IPR018517">
    <property type="entry name" value="tRNA_hU_synthase_CS"/>
</dbReference>
<gene>
    <name evidence="9 12" type="primary">dusC</name>
    <name evidence="12" type="ORF">GCM10007878_10820</name>
</gene>
<feature type="active site" description="Proton donor" evidence="9">
    <location>
        <position position="104"/>
    </location>
</feature>
<comment type="function">
    <text evidence="9">Catalyzes the synthesis of 5,6-dihydrouridine (D), a modified base found in the D-loop of most tRNAs, via the reduction of the C5-C6 double bond in target uridines. Specifically modifies U16 in tRNAs.</text>
</comment>
<feature type="binding site" evidence="9">
    <location>
        <position position="146"/>
    </location>
    <ligand>
        <name>FMN</name>
        <dbReference type="ChEBI" id="CHEBI:58210"/>
    </ligand>
</feature>
<feature type="site" description="Interacts with tRNA" evidence="9">
    <location>
        <position position="101"/>
    </location>
</feature>
<protein>
    <recommendedName>
        <fullName evidence="9">tRNA-dihydrouridine(16) synthase</fullName>
        <ecNumber evidence="9">1.3.1.-</ecNumber>
    </recommendedName>
    <alternativeName>
        <fullName evidence="9">U16-specific dihydrouridine synthase</fullName>
        <shortName evidence="9">U16-specific Dus</shortName>
    </alternativeName>
    <alternativeName>
        <fullName evidence="9">tRNA-dihydrouridine synthase C</fullName>
    </alternativeName>
</protein>
<evidence type="ECO:0000256" key="3">
    <source>
        <dbReference type="ARBA" id="ARBA00022630"/>
    </source>
</evidence>
<organism evidence="12 13">
    <name type="scientific">Marinospirillum insulare</name>
    <dbReference type="NCBI Taxonomy" id="217169"/>
    <lineage>
        <taxon>Bacteria</taxon>
        <taxon>Pseudomonadati</taxon>
        <taxon>Pseudomonadota</taxon>
        <taxon>Gammaproteobacteria</taxon>
        <taxon>Oceanospirillales</taxon>
        <taxon>Oceanospirillaceae</taxon>
        <taxon>Marinospirillum</taxon>
    </lineage>
</organism>
<evidence type="ECO:0000256" key="6">
    <source>
        <dbReference type="ARBA" id="ARBA00022857"/>
    </source>
</evidence>
<keyword evidence="4 9" id="KW-0288">FMN</keyword>
<dbReference type="Pfam" id="PF01207">
    <property type="entry name" value="Dus"/>
    <property type="match status" value="1"/>
</dbReference>
<dbReference type="Proteomes" id="UP001156682">
    <property type="component" value="Unassembled WGS sequence"/>
</dbReference>
<dbReference type="EMBL" id="BSOR01000016">
    <property type="protein sequence ID" value="GLR63647.1"/>
    <property type="molecule type" value="Genomic_DNA"/>
</dbReference>
<dbReference type="Gene3D" id="1.20.225.30">
    <property type="entry name" value="Dihydrouridine synthase, C-terminal recognition domain"/>
    <property type="match status" value="1"/>
</dbReference>
<evidence type="ECO:0000256" key="8">
    <source>
        <dbReference type="ARBA" id="ARBA00023002"/>
    </source>
</evidence>
<keyword evidence="5 9" id="KW-0819">tRNA processing</keyword>
<comment type="cofactor">
    <cofactor evidence="1 9 10">
        <name>FMN</name>
        <dbReference type="ChEBI" id="CHEBI:58210"/>
    </cofactor>
</comment>
<feature type="site" description="Interacts with tRNA" evidence="9">
    <location>
        <position position="183"/>
    </location>
</feature>
<evidence type="ECO:0000256" key="1">
    <source>
        <dbReference type="ARBA" id="ARBA00001917"/>
    </source>
</evidence>
<evidence type="ECO:0000256" key="4">
    <source>
        <dbReference type="ARBA" id="ARBA00022643"/>
    </source>
</evidence>
<evidence type="ECO:0000256" key="10">
    <source>
        <dbReference type="PIRNR" id="PIRNR006621"/>
    </source>
</evidence>
<keyword evidence="3 9" id="KW-0285">Flavoprotein</keyword>
<comment type="catalytic activity">
    <reaction evidence="9">
        <text>5,6-dihydrouridine(16) in tRNA + NAD(+) = uridine(16) in tRNA + NADH + H(+)</text>
        <dbReference type="Rhea" id="RHEA:53380"/>
        <dbReference type="Rhea" id="RHEA-COMP:13543"/>
        <dbReference type="Rhea" id="RHEA-COMP:13544"/>
        <dbReference type="ChEBI" id="CHEBI:15378"/>
        <dbReference type="ChEBI" id="CHEBI:57540"/>
        <dbReference type="ChEBI" id="CHEBI:57945"/>
        <dbReference type="ChEBI" id="CHEBI:65315"/>
        <dbReference type="ChEBI" id="CHEBI:74443"/>
    </reaction>
</comment>
<evidence type="ECO:0000256" key="5">
    <source>
        <dbReference type="ARBA" id="ARBA00022694"/>
    </source>
</evidence>
<feature type="binding site" evidence="9">
    <location>
        <begin position="230"/>
        <end position="231"/>
    </location>
    <ligand>
        <name>FMN</name>
        <dbReference type="ChEBI" id="CHEBI:58210"/>
    </ligand>
</feature>
<dbReference type="PROSITE" id="PS01136">
    <property type="entry name" value="UPF0034"/>
    <property type="match status" value="1"/>
</dbReference>
<feature type="domain" description="DUS-like FMN-binding" evidence="11">
    <location>
        <begin position="11"/>
        <end position="254"/>
    </location>
</feature>
<dbReference type="InterPro" id="IPR013785">
    <property type="entry name" value="Aldolase_TIM"/>
</dbReference>
<dbReference type="PANTHER" id="PTHR11082:SF26">
    <property type="entry name" value="TRNA-DIHYDROURIDINE(16) SYNTHASE"/>
    <property type="match status" value="1"/>
</dbReference>
<sequence length="328" mass="36992">MQEKLPALVAVAPMEGVMDATTRDLITRQGGWDFCVTEFLRVTTGRQPARVFHRICPELRQNAQTPTGIPVHLQLLGSDPQSLADNACMGVKAGAQVIDLNYGCPAKIVNRHLGGASMLRYPDRLYDATHAVAQALKTLDTPVTAKMRLGYDDTELTLDNARALNAAGISQLVVHARTRAQGYKPPAHWEWVARIEEVVDVPVFANGDIWTVNDYQRCVQVSGVQDVMLGRSSMTNPWLAKQIKQHLAGKEVEQVDFKRMLGFLLEWLKLDALVYEEIVRVMRVKQWLVMFRLRWGEEAQIVFDACKRLTNERDLINNLESYIQHTVS</sequence>
<proteinExistence type="inferred from homology"/>
<evidence type="ECO:0000259" key="11">
    <source>
        <dbReference type="Pfam" id="PF01207"/>
    </source>
</evidence>
<dbReference type="RefSeq" id="WP_245597796.1">
    <property type="nucleotide sequence ID" value="NZ_BSOR01000016.1"/>
</dbReference>
<evidence type="ECO:0000313" key="12">
    <source>
        <dbReference type="EMBL" id="GLR63647.1"/>
    </source>
</evidence>
<accession>A0ABQ5ZW36</accession>
<comment type="catalytic activity">
    <reaction evidence="9">
        <text>5,6-dihydrouridine(16) in tRNA + NADP(+) = uridine(16) in tRNA + NADPH + H(+)</text>
        <dbReference type="Rhea" id="RHEA:53376"/>
        <dbReference type="Rhea" id="RHEA-COMP:13543"/>
        <dbReference type="Rhea" id="RHEA-COMP:13544"/>
        <dbReference type="ChEBI" id="CHEBI:15378"/>
        <dbReference type="ChEBI" id="CHEBI:57783"/>
        <dbReference type="ChEBI" id="CHEBI:58349"/>
        <dbReference type="ChEBI" id="CHEBI:65315"/>
        <dbReference type="ChEBI" id="CHEBI:74443"/>
    </reaction>
</comment>
<evidence type="ECO:0000256" key="7">
    <source>
        <dbReference type="ARBA" id="ARBA00022884"/>
    </source>
</evidence>
<reference evidence="13" key="1">
    <citation type="journal article" date="2019" name="Int. J. Syst. Evol. Microbiol.">
        <title>The Global Catalogue of Microorganisms (GCM) 10K type strain sequencing project: providing services to taxonomists for standard genome sequencing and annotation.</title>
        <authorList>
            <consortium name="The Broad Institute Genomics Platform"/>
            <consortium name="The Broad Institute Genome Sequencing Center for Infectious Disease"/>
            <person name="Wu L."/>
            <person name="Ma J."/>
        </authorList>
    </citation>
    <scope>NUCLEOTIDE SEQUENCE [LARGE SCALE GENOMIC DNA]</scope>
    <source>
        <strain evidence="13">NBRC 100033</strain>
    </source>
</reference>
<keyword evidence="8 9" id="KW-0560">Oxidoreductase</keyword>
<feature type="binding site" evidence="9">
    <location>
        <begin position="206"/>
        <end position="208"/>
    </location>
    <ligand>
        <name>FMN</name>
        <dbReference type="ChEBI" id="CHEBI:58210"/>
    </ligand>
</feature>
<dbReference type="PANTHER" id="PTHR11082">
    <property type="entry name" value="TRNA-DIHYDROURIDINE SYNTHASE"/>
    <property type="match status" value="1"/>
</dbReference>
<dbReference type="InterPro" id="IPR042270">
    <property type="entry name" value="DusC_C"/>
</dbReference>
<dbReference type="InterPro" id="IPR035587">
    <property type="entry name" value="DUS-like_FMN-bd"/>
</dbReference>
<dbReference type="CDD" id="cd02801">
    <property type="entry name" value="DUS_like_FMN"/>
    <property type="match status" value="1"/>
</dbReference>
<keyword evidence="2 9" id="KW-0820">tRNA-binding</keyword>
<comment type="caution">
    <text evidence="9">Lacks conserved residue(s) required for the propagation of feature annotation.</text>
</comment>
<evidence type="ECO:0000256" key="9">
    <source>
        <dbReference type="HAMAP-Rule" id="MF_02043"/>
    </source>
</evidence>
<dbReference type="InterPro" id="IPR001269">
    <property type="entry name" value="DUS_fam"/>
</dbReference>
<comment type="similarity">
    <text evidence="9">Belongs to the Dus family. DusC subfamily.</text>
</comment>
<dbReference type="SUPFAM" id="SSF51395">
    <property type="entry name" value="FMN-linked oxidoreductases"/>
    <property type="match status" value="1"/>
</dbReference>
<dbReference type="HAMAP" id="MF_02043">
    <property type="entry name" value="DusC_subfam"/>
    <property type="match status" value="1"/>
</dbReference>
<feature type="binding site" evidence="9">
    <location>
        <position position="74"/>
    </location>
    <ligand>
        <name>FMN</name>
        <dbReference type="ChEBI" id="CHEBI:58210"/>
    </ligand>
</feature>
<feature type="site" description="Interacts with tRNA; defines subfamily-specific binding signature" evidence="9">
    <location>
        <position position="285"/>
    </location>
</feature>
<feature type="site" description="Interacts with tRNA; defines subfamily-specific binding signature" evidence="9">
    <location>
        <position position="283"/>
    </location>
</feature>